<keyword evidence="2" id="KW-1185">Reference proteome</keyword>
<reference evidence="1 2" key="2">
    <citation type="submission" date="2018-11" db="EMBL/GenBank/DDBJ databases">
        <authorList>
            <consortium name="Pathogen Informatics"/>
        </authorList>
    </citation>
    <scope>NUCLEOTIDE SEQUENCE [LARGE SCALE GENOMIC DNA]</scope>
</reference>
<gene>
    <name evidence="1" type="ORF">GPUH_LOCUS26741</name>
</gene>
<evidence type="ECO:0000313" key="2">
    <source>
        <dbReference type="Proteomes" id="UP000271098"/>
    </source>
</evidence>
<sequence length="82" mass="9634">MNTIRKNRRVLRALKNEISALLTSRTKQNLMFEKKAREKTKEFINGEQIEQSADRVIEKWQLRGTGSLQHNINVIQANLQRT</sequence>
<dbReference type="Proteomes" id="UP000271098">
    <property type="component" value="Unassembled WGS sequence"/>
</dbReference>
<protein>
    <submittedName>
        <fullName evidence="3">V-type ATP synthase subunit D</fullName>
    </submittedName>
</protein>
<organism evidence="3">
    <name type="scientific">Gongylonema pulchrum</name>
    <dbReference type="NCBI Taxonomy" id="637853"/>
    <lineage>
        <taxon>Eukaryota</taxon>
        <taxon>Metazoa</taxon>
        <taxon>Ecdysozoa</taxon>
        <taxon>Nematoda</taxon>
        <taxon>Chromadorea</taxon>
        <taxon>Rhabditida</taxon>
        <taxon>Spirurina</taxon>
        <taxon>Spiruromorpha</taxon>
        <taxon>Spiruroidea</taxon>
        <taxon>Gongylonematidae</taxon>
        <taxon>Gongylonema</taxon>
    </lineage>
</organism>
<reference evidence="3" key="1">
    <citation type="submission" date="2016-06" db="UniProtKB">
        <authorList>
            <consortium name="WormBaseParasite"/>
        </authorList>
    </citation>
    <scope>IDENTIFICATION</scope>
</reference>
<dbReference type="WBParaSite" id="GPUH_0002677101-mRNA-1">
    <property type="protein sequence ID" value="GPUH_0002677101-mRNA-1"/>
    <property type="gene ID" value="GPUH_0002677101"/>
</dbReference>
<name>A0A183F0K0_9BILA</name>
<evidence type="ECO:0000313" key="3">
    <source>
        <dbReference type="WBParaSite" id="GPUH_0002677101-mRNA-1"/>
    </source>
</evidence>
<dbReference type="EMBL" id="UYRT01113587">
    <property type="protein sequence ID" value="VDN49410.1"/>
    <property type="molecule type" value="Genomic_DNA"/>
</dbReference>
<dbReference type="AlphaFoldDB" id="A0A183F0K0"/>
<evidence type="ECO:0000313" key="1">
    <source>
        <dbReference type="EMBL" id="VDN49410.1"/>
    </source>
</evidence>
<accession>A0A183F0K0</accession>
<proteinExistence type="predicted"/>